<dbReference type="HOGENOM" id="CLU_008287_15_2_7"/>
<dbReference type="Proteomes" id="UP000002601">
    <property type="component" value="Chromosome"/>
</dbReference>
<evidence type="ECO:0000256" key="4">
    <source>
        <dbReference type="ARBA" id="ARBA00022496"/>
    </source>
</evidence>
<dbReference type="Pfam" id="PF00593">
    <property type="entry name" value="TonB_dep_Rec_b-barrel"/>
    <property type="match status" value="1"/>
</dbReference>
<dbReference type="CDD" id="cd01347">
    <property type="entry name" value="ligand_gated_channel"/>
    <property type="match status" value="1"/>
</dbReference>
<dbReference type="PANTHER" id="PTHR32552">
    <property type="entry name" value="FERRICHROME IRON RECEPTOR-RELATED"/>
    <property type="match status" value="1"/>
</dbReference>
<sequence>MFKQKMVSFFITGIVVLLGSASISFAANSTSPGLYLETVTVKAQKRSQKAQDVPASIAALDDIELKDMDIKDTGDLALHVPNLEFSDFGSRRHGFMFLRGIKSLPNAEPATGYFVDGVNFSKSYMFNFPLFDVEQVEVLKGPQGTLYGRNTMGGVINVYTKQPGNEVESSLGAEFGNYNSKEFRASWSGPVVEDKLFLGVYGLGAFKDGYMENDTPTDGDDGRHQDGKSGRLKLRYLPTDDLDMTLSFDIQSHDDGAYSMRRTERNSFVKSGKYGVDDPYHYSHDYTGSQKNDCWGVALNSEYNTNYGKLHSVTGYRYFDSKEKMDADFTPADMLRKNYNQEDSDFSQEFRFISPEDSGPLAWLAGGHFFLLNSNTEITNLYGADSKAPGSNLKFKTDKDNAGGAVFGQGTYTFWDDLDLTVGLRYEYEYASADSYKGQTPAGGAETGLVDRAVSNNFSKLLPKFALAWRLSEDQTLYGTVARAHRAGGFNDASAPEDHQAYGEEDSWLYEVGVKSVFFDDRLSFNISGFYTAIDDEQLPLFMTDSMQSYTANAGRSHRMGVEVDSRFVLMEGLNLSGTFTWMEAEFDKYSPADGEDYKGNRVFGVPDYTYTIATDYRRNIIGDWGFFGRAELVGIGSRYFDDANTVKEDPYELVNLKLGVEGEHLDVYLWSKNLLDREYVLMENVSAGLAEDGEPRTFGISIDYRF</sequence>
<dbReference type="InterPro" id="IPR000531">
    <property type="entry name" value="Beta-barrel_TonB"/>
</dbReference>
<dbReference type="AlphaFoldDB" id="C6BX38"/>
<dbReference type="InterPro" id="IPR039426">
    <property type="entry name" value="TonB-dep_rcpt-like"/>
</dbReference>
<keyword evidence="10 12" id="KW-0472">Membrane</keyword>
<dbReference type="EMBL" id="CP001649">
    <property type="protein sequence ID" value="ACS78518.1"/>
    <property type="molecule type" value="Genomic_DNA"/>
</dbReference>
<evidence type="ECO:0000259" key="16">
    <source>
        <dbReference type="Pfam" id="PF00593"/>
    </source>
</evidence>
<evidence type="ECO:0000256" key="12">
    <source>
        <dbReference type="PROSITE-ProRule" id="PRU01360"/>
    </source>
</evidence>
<feature type="domain" description="TonB-dependent receptor plug" evidence="17">
    <location>
        <begin position="50"/>
        <end position="155"/>
    </location>
</feature>
<feature type="domain" description="TonB-dependent receptor-like beta-barrel" evidence="16">
    <location>
        <begin position="246"/>
        <end position="675"/>
    </location>
</feature>
<organism evidence="18 19">
    <name type="scientific">Maridesulfovibrio salexigens (strain ATCC 14822 / DSM 2638 / NCIMB 8403 / VKM B-1763)</name>
    <name type="common">Desulfovibrio salexigens</name>
    <dbReference type="NCBI Taxonomy" id="526222"/>
    <lineage>
        <taxon>Bacteria</taxon>
        <taxon>Pseudomonadati</taxon>
        <taxon>Thermodesulfobacteriota</taxon>
        <taxon>Desulfovibrionia</taxon>
        <taxon>Desulfovibrionales</taxon>
        <taxon>Desulfovibrionaceae</taxon>
        <taxon>Maridesulfovibrio</taxon>
    </lineage>
</organism>
<evidence type="ECO:0000313" key="18">
    <source>
        <dbReference type="EMBL" id="ACS78518.1"/>
    </source>
</evidence>
<feature type="signal peptide" evidence="15">
    <location>
        <begin position="1"/>
        <end position="26"/>
    </location>
</feature>
<feature type="compositionally biased region" description="Basic and acidic residues" evidence="14">
    <location>
        <begin position="220"/>
        <end position="229"/>
    </location>
</feature>
<dbReference type="GO" id="GO:0006826">
    <property type="term" value="P:iron ion transport"/>
    <property type="evidence" value="ECO:0007669"/>
    <property type="project" value="UniProtKB-KW"/>
</dbReference>
<reference evidence="18 19" key="1">
    <citation type="submission" date="2009-06" db="EMBL/GenBank/DDBJ databases">
        <title>Complete sequence of Desulfovibrio salexigens DSM 2638.</title>
        <authorList>
            <consortium name="US DOE Joint Genome Institute"/>
            <person name="Lucas S."/>
            <person name="Copeland A."/>
            <person name="Lapidus A."/>
            <person name="Glavina del Rio T."/>
            <person name="Tice H."/>
            <person name="Bruce D."/>
            <person name="Goodwin L."/>
            <person name="Pitluck S."/>
            <person name="Munk A.C."/>
            <person name="Brettin T."/>
            <person name="Detter J.C."/>
            <person name="Han C."/>
            <person name="Tapia R."/>
            <person name="Larimer F."/>
            <person name="Land M."/>
            <person name="Hauser L."/>
            <person name="Kyrpides N."/>
            <person name="Anderson I."/>
            <person name="Wall J.D."/>
            <person name="Arkin A.P."/>
            <person name="Dehal P."/>
            <person name="Chivian D."/>
            <person name="Giles B."/>
            <person name="Hazen T.C."/>
        </authorList>
    </citation>
    <scope>NUCLEOTIDE SEQUENCE [LARGE SCALE GENOMIC DNA]</scope>
    <source>
        <strain evidence="19">ATCC 14822 / DSM 2638 / NCIMB 8403 / VKM B-1763</strain>
    </source>
</reference>
<dbReference type="KEGG" id="dsa:Desal_0451"/>
<evidence type="ECO:0000256" key="7">
    <source>
        <dbReference type="ARBA" id="ARBA00023004"/>
    </source>
</evidence>
<evidence type="ECO:0000313" key="19">
    <source>
        <dbReference type="Proteomes" id="UP000002601"/>
    </source>
</evidence>
<evidence type="ECO:0000256" key="13">
    <source>
        <dbReference type="RuleBase" id="RU003357"/>
    </source>
</evidence>
<accession>C6BX38</accession>
<dbReference type="RefSeq" id="WP_015850337.1">
    <property type="nucleotide sequence ID" value="NC_012881.1"/>
</dbReference>
<dbReference type="OrthoDB" id="9763670at2"/>
<evidence type="ECO:0000256" key="2">
    <source>
        <dbReference type="ARBA" id="ARBA00022448"/>
    </source>
</evidence>
<comment type="subcellular location">
    <subcellularLocation>
        <location evidence="1 12">Cell outer membrane</location>
        <topology evidence="1 12">Multi-pass membrane protein</topology>
    </subcellularLocation>
</comment>
<keyword evidence="19" id="KW-1185">Reference proteome</keyword>
<dbReference type="PROSITE" id="PS52016">
    <property type="entry name" value="TONB_DEPENDENT_REC_3"/>
    <property type="match status" value="1"/>
</dbReference>
<keyword evidence="7" id="KW-0408">Iron</keyword>
<dbReference type="Pfam" id="PF07715">
    <property type="entry name" value="Plug"/>
    <property type="match status" value="1"/>
</dbReference>
<evidence type="ECO:0000256" key="3">
    <source>
        <dbReference type="ARBA" id="ARBA00022452"/>
    </source>
</evidence>
<evidence type="ECO:0000259" key="17">
    <source>
        <dbReference type="Pfam" id="PF07715"/>
    </source>
</evidence>
<proteinExistence type="inferred from homology"/>
<dbReference type="InterPro" id="IPR010916">
    <property type="entry name" value="TonB_box_CS"/>
</dbReference>
<dbReference type="PROSITE" id="PS00430">
    <property type="entry name" value="TONB_DEPENDENT_REC_1"/>
    <property type="match status" value="1"/>
</dbReference>
<name>C6BX38_MARSD</name>
<feature type="region of interest" description="Disordered" evidence="14">
    <location>
        <begin position="212"/>
        <end position="231"/>
    </location>
</feature>
<keyword evidence="6 15" id="KW-0732">Signal</keyword>
<dbReference type="GO" id="GO:0009279">
    <property type="term" value="C:cell outer membrane"/>
    <property type="evidence" value="ECO:0007669"/>
    <property type="project" value="UniProtKB-SubCell"/>
</dbReference>
<keyword evidence="9 13" id="KW-0798">TonB box</keyword>
<gene>
    <name evidence="18" type="ordered locus">Desal_0451</name>
</gene>
<evidence type="ECO:0000256" key="5">
    <source>
        <dbReference type="ARBA" id="ARBA00022692"/>
    </source>
</evidence>
<dbReference type="PROSITE" id="PS01156">
    <property type="entry name" value="TONB_DEPENDENT_REC_2"/>
    <property type="match status" value="1"/>
</dbReference>
<dbReference type="SUPFAM" id="SSF56935">
    <property type="entry name" value="Porins"/>
    <property type="match status" value="1"/>
</dbReference>
<dbReference type="InterPro" id="IPR036942">
    <property type="entry name" value="Beta-barrel_TonB_sf"/>
</dbReference>
<keyword evidence="5 12" id="KW-0812">Transmembrane</keyword>
<keyword evidence="11 12" id="KW-0998">Cell outer membrane</keyword>
<dbReference type="Gene3D" id="2.40.170.20">
    <property type="entry name" value="TonB-dependent receptor, beta-barrel domain"/>
    <property type="match status" value="1"/>
</dbReference>
<comment type="similarity">
    <text evidence="12 13">Belongs to the TonB-dependent receptor family.</text>
</comment>
<evidence type="ECO:0000256" key="8">
    <source>
        <dbReference type="ARBA" id="ARBA00023065"/>
    </source>
</evidence>
<keyword evidence="8" id="KW-0406">Ion transport</keyword>
<feature type="chain" id="PRO_5002962879" evidence="15">
    <location>
        <begin position="27"/>
        <end position="707"/>
    </location>
</feature>
<evidence type="ECO:0000256" key="9">
    <source>
        <dbReference type="ARBA" id="ARBA00023077"/>
    </source>
</evidence>
<keyword evidence="3 12" id="KW-1134">Transmembrane beta strand</keyword>
<dbReference type="InterPro" id="IPR012910">
    <property type="entry name" value="Plug_dom"/>
</dbReference>
<dbReference type="PANTHER" id="PTHR32552:SF81">
    <property type="entry name" value="TONB-DEPENDENT OUTER MEMBRANE RECEPTOR"/>
    <property type="match status" value="1"/>
</dbReference>
<keyword evidence="18" id="KW-0675">Receptor</keyword>
<evidence type="ECO:0000256" key="6">
    <source>
        <dbReference type="ARBA" id="ARBA00022729"/>
    </source>
</evidence>
<protein>
    <submittedName>
        <fullName evidence="18">TonB-dependent receptor</fullName>
    </submittedName>
</protein>
<dbReference type="eggNOG" id="COG4774">
    <property type="taxonomic scope" value="Bacteria"/>
</dbReference>
<evidence type="ECO:0000256" key="10">
    <source>
        <dbReference type="ARBA" id="ARBA00023136"/>
    </source>
</evidence>
<evidence type="ECO:0000256" key="14">
    <source>
        <dbReference type="SAM" id="MobiDB-lite"/>
    </source>
</evidence>
<evidence type="ECO:0000256" key="1">
    <source>
        <dbReference type="ARBA" id="ARBA00004571"/>
    </source>
</evidence>
<keyword evidence="2 12" id="KW-0813">Transport</keyword>
<dbReference type="STRING" id="526222.Desal_0451"/>
<dbReference type="InterPro" id="IPR010917">
    <property type="entry name" value="TonB_rcpt_CS"/>
</dbReference>
<evidence type="ECO:0000256" key="11">
    <source>
        <dbReference type="ARBA" id="ARBA00023237"/>
    </source>
</evidence>
<evidence type="ECO:0000256" key="15">
    <source>
        <dbReference type="SAM" id="SignalP"/>
    </source>
</evidence>
<keyword evidence="4" id="KW-0410">Iron transport</keyword>